<dbReference type="GO" id="GO:0018104">
    <property type="term" value="P:peptidoglycan-protein cross-linking"/>
    <property type="evidence" value="ECO:0007669"/>
    <property type="project" value="TreeGrafter"/>
</dbReference>
<feature type="active site" description="Nucleophile" evidence="6">
    <location>
        <position position="435"/>
    </location>
</feature>
<dbReference type="Gene3D" id="2.40.440.10">
    <property type="entry name" value="L,D-transpeptidase catalytic domain-like"/>
    <property type="match status" value="1"/>
</dbReference>
<comment type="caution">
    <text evidence="8">The sequence shown here is derived from an EMBL/GenBank/DDBJ whole genome shotgun (WGS) entry which is preliminary data.</text>
</comment>
<dbReference type="GO" id="GO:0005576">
    <property type="term" value="C:extracellular region"/>
    <property type="evidence" value="ECO:0007669"/>
    <property type="project" value="TreeGrafter"/>
</dbReference>
<dbReference type="Proteomes" id="UP000239650">
    <property type="component" value="Unassembled WGS sequence"/>
</dbReference>
<dbReference type="InterPro" id="IPR038054">
    <property type="entry name" value="LD_TPept-like_central_sf"/>
</dbReference>
<reference evidence="8 9" key="1">
    <citation type="submission" date="2018-02" db="EMBL/GenBank/DDBJ databases">
        <authorList>
            <person name="Rodrigo-Torres L."/>
            <person name="Arahal R. D."/>
            <person name="Lucena T."/>
        </authorList>
    </citation>
    <scope>NUCLEOTIDE SEQUENCE [LARGE SCALE GENOMIC DNA]</scope>
    <source>
        <strain evidence="8 9">CECT 9267</strain>
    </source>
</reference>
<gene>
    <name evidence="8" type="ORF">LAS9267_00937</name>
</gene>
<dbReference type="SUPFAM" id="SSF143985">
    <property type="entry name" value="L,D-transpeptidase pre-catalytic domain-like"/>
    <property type="match status" value="1"/>
</dbReference>
<dbReference type="GO" id="GO:0016740">
    <property type="term" value="F:transferase activity"/>
    <property type="evidence" value="ECO:0007669"/>
    <property type="project" value="UniProtKB-KW"/>
</dbReference>
<protein>
    <recommendedName>
        <fullName evidence="7">L,D-TPase catalytic domain-containing protein</fullName>
    </recommendedName>
</protein>
<evidence type="ECO:0000256" key="2">
    <source>
        <dbReference type="ARBA" id="ARBA00022679"/>
    </source>
</evidence>
<feature type="domain" description="L,D-TPase catalytic" evidence="7">
    <location>
        <begin position="335"/>
        <end position="459"/>
    </location>
</feature>
<dbReference type="GO" id="GO:0071555">
    <property type="term" value="P:cell wall organization"/>
    <property type="evidence" value="ECO:0007669"/>
    <property type="project" value="UniProtKB-UniRule"/>
</dbReference>
<comment type="pathway">
    <text evidence="1 6">Cell wall biogenesis; peptidoglycan biosynthesis.</text>
</comment>
<keyword evidence="5 6" id="KW-0961">Cell wall biogenesis/degradation</keyword>
<sequence>MKVSKKAYTALGVAAVILIGGYSAMSLHYNKVFLPNTVVAGTNISGKSPAEANEALLKQVNHQKFTLKEDQTTRLSFTAKDAGFSHNFQPLLKKIQSSQNGWSWLGHQLSNPKKLQSENALILNQQTFKQFANQTVTKLNTGRTASKNATIKLVNENFEIVKEVNGNQIDQAQFEKTINKAINQGKTSIDLKQDYTVPTIKSTDSALQKTAKKMTTISDEKIHYSVNGNEFTVPKATIQGWLVNNNGAVSLDKTAVSNYVYQLKTKYDTYDKPLTFKSTKQGTVTVPAGIYGWSISPADEISALMKEVPEGKDFSRTAVIRGSGMAQKDRSVGSTYIEIDKKAQHMWLYQNGKVTIQTDVVTARPPQTTPSGVWSIWKKERNATLKGTNFDGVSEYASPVNYWMPIDETGVGIHDSPWQPKYGGTWYKEHGSHGCINTPPTIMAQLYNTVSEGIPVVVI</sequence>
<keyword evidence="2" id="KW-0808">Transferase</keyword>
<keyword evidence="3 6" id="KW-0133">Cell shape</keyword>
<dbReference type="InterPro" id="IPR022029">
    <property type="entry name" value="YoaR-like_PG-bd"/>
</dbReference>
<evidence type="ECO:0000256" key="4">
    <source>
        <dbReference type="ARBA" id="ARBA00022984"/>
    </source>
</evidence>
<dbReference type="PROSITE" id="PS52029">
    <property type="entry name" value="LD_TPASE"/>
    <property type="match status" value="1"/>
</dbReference>
<evidence type="ECO:0000313" key="9">
    <source>
        <dbReference type="Proteomes" id="UP000239650"/>
    </source>
</evidence>
<dbReference type="RefSeq" id="WP_016265616.1">
    <property type="nucleotide sequence ID" value="NZ_CAKMCP010000005.1"/>
</dbReference>
<dbReference type="GO" id="GO:0071972">
    <property type="term" value="F:peptidoglycan L,D-transpeptidase activity"/>
    <property type="evidence" value="ECO:0007669"/>
    <property type="project" value="TreeGrafter"/>
</dbReference>
<dbReference type="InterPro" id="IPR005490">
    <property type="entry name" value="LD_TPept_cat_dom"/>
</dbReference>
<dbReference type="CDD" id="cd16913">
    <property type="entry name" value="YkuD_like"/>
    <property type="match status" value="1"/>
</dbReference>
<evidence type="ECO:0000259" key="7">
    <source>
        <dbReference type="PROSITE" id="PS52029"/>
    </source>
</evidence>
<dbReference type="PANTHER" id="PTHR30582">
    <property type="entry name" value="L,D-TRANSPEPTIDASE"/>
    <property type="match status" value="1"/>
</dbReference>
<dbReference type="Pfam" id="PF03734">
    <property type="entry name" value="YkuD"/>
    <property type="match status" value="1"/>
</dbReference>
<evidence type="ECO:0000313" key="8">
    <source>
        <dbReference type="EMBL" id="SPE20578.1"/>
    </source>
</evidence>
<dbReference type="GO" id="GO:0008360">
    <property type="term" value="P:regulation of cell shape"/>
    <property type="evidence" value="ECO:0007669"/>
    <property type="project" value="UniProtKB-UniRule"/>
</dbReference>
<dbReference type="PANTHER" id="PTHR30582:SF33">
    <property type="entry name" value="EXPORTED PROTEIN"/>
    <property type="match status" value="1"/>
</dbReference>
<proteinExistence type="predicted"/>
<dbReference type="SUPFAM" id="SSF141523">
    <property type="entry name" value="L,D-transpeptidase catalytic domain-like"/>
    <property type="match status" value="1"/>
</dbReference>
<dbReference type="AlphaFoldDB" id="A0A9N7IZZ2"/>
<name>A0A9N7IZZ2_LATSK</name>
<evidence type="ECO:0000256" key="5">
    <source>
        <dbReference type="ARBA" id="ARBA00023316"/>
    </source>
</evidence>
<keyword evidence="4 6" id="KW-0573">Peptidoglycan synthesis</keyword>
<dbReference type="EMBL" id="OKRC01000004">
    <property type="protein sequence ID" value="SPE20578.1"/>
    <property type="molecule type" value="Genomic_DNA"/>
</dbReference>
<evidence type="ECO:0000256" key="3">
    <source>
        <dbReference type="ARBA" id="ARBA00022960"/>
    </source>
</evidence>
<accession>A0A9N7IZZ2</accession>
<dbReference type="InterPro" id="IPR038063">
    <property type="entry name" value="Transpep_catalytic_dom"/>
</dbReference>
<evidence type="ECO:0000256" key="1">
    <source>
        <dbReference type="ARBA" id="ARBA00004752"/>
    </source>
</evidence>
<dbReference type="GeneID" id="57132531"/>
<dbReference type="Gene3D" id="3.10.20.800">
    <property type="match status" value="1"/>
</dbReference>
<feature type="active site" description="Proton donor/acceptor" evidence="6">
    <location>
        <position position="414"/>
    </location>
</feature>
<organism evidence="8 9">
    <name type="scientific">Latilactobacillus sakei</name>
    <name type="common">Lactobacillus sakei</name>
    <dbReference type="NCBI Taxonomy" id="1599"/>
    <lineage>
        <taxon>Bacteria</taxon>
        <taxon>Bacillati</taxon>
        <taxon>Bacillota</taxon>
        <taxon>Bacilli</taxon>
        <taxon>Lactobacillales</taxon>
        <taxon>Lactobacillaceae</taxon>
        <taxon>Latilactobacillus</taxon>
    </lineage>
</organism>
<dbReference type="Pfam" id="PF12229">
    <property type="entry name" value="PG_binding_4"/>
    <property type="match status" value="2"/>
</dbReference>
<dbReference type="InterPro" id="IPR050979">
    <property type="entry name" value="LD-transpeptidase"/>
</dbReference>
<evidence type="ECO:0000256" key="6">
    <source>
        <dbReference type="PROSITE-ProRule" id="PRU01373"/>
    </source>
</evidence>